<keyword evidence="6 9" id="KW-0472">Membrane</keyword>
<organism evidence="11 12">
    <name type="scientific">Nakamurella alba</name>
    <dbReference type="NCBI Taxonomy" id="2665158"/>
    <lineage>
        <taxon>Bacteria</taxon>
        <taxon>Bacillati</taxon>
        <taxon>Actinomycetota</taxon>
        <taxon>Actinomycetes</taxon>
        <taxon>Nakamurellales</taxon>
        <taxon>Nakamurellaceae</taxon>
        <taxon>Nakamurella</taxon>
    </lineage>
</organism>
<dbReference type="Pfam" id="PF08478">
    <property type="entry name" value="POTRA_1"/>
    <property type="match status" value="1"/>
</dbReference>
<accession>A0A7K1FSZ2</accession>
<evidence type="ECO:0000256" key="9">
    <source>
        <dbReference type="SAM" id="Phobius"/>
    </source>
</evidence>
<keyword evidence="2" id="KW-1003">Cell membrane</keyword>
<evidence type="ECO:0000256" key="7">
    <source>
        <dbReference type="ARBA" id="ARBA00023306"/>
    </source>
</evidence>
<evidence type="ECO:0000256" key="5">
    <source>
        <dbReference type="ARBA" id="ARBA00022989"/>
    </source>
</evidence>
<evidence type="ECO:0000256" key="1">
    <source>
        <dbReference type="ARBA" id="ARBA00004370"/>
    </source>
</evidence>
<dbReference type="Proteomes" id="UP000460221">
    <property type="component" value="Unassembled WGS sequence"/>
</dbReference>
<dbReference type="InterPro" id="IPR050487">
    <property type="entry name" value="FtsQ_DivIB"/>
</dbReference>
<evidence type="ECO:0000256" key="2">
    <source>
        <dbReference type="ARBA" id="ARBA00022475"/>
    </source>
</evidence>
<feature type="domain" description="POTRA" evidence="10">
    <location>
        <begin position="60"/>
        <end position="128"/>
    </location>
</feature>
<dbReference type="GO" id="GO:0005886">
    <property type="term" value="C:plasma membrane"/>
    <property type="evidence" value="ECO:0007669"/>
    <property type="project" value="TreeGrafter"/>
</dbReference>
<keyword evidence="3" id="KW-0132">Cell division</keyword>
<evidence type="ECO:0000313" key="12">
    <source>
        <dbReference type="Proteomes" id="UP000460221"/>
    </source>
</evidence>
<dbReference type="PANTHER" id="PTHR37820">
    <property type="entry name" value="CELL DIVISION PROTEIN DIVIB"/>
    <property type="match status" value="1"/>
</dbReference>
<name>A0A7K1FSZ2_9ACTN</name>
<dbReference type="AlphaFoldDB" id="A0A7K1FSZ2"/>
<dbReference type="InterPro" id="IPR034746">
    <property type="entry name" value="POTRA"/>
</dbReference>
<keyword evidence="5 9" id="KW-1133">Transmembrane helix</keyword>
<evidence type="ECO:0000256" key="4">
    <source>
        <dbReference type="ARBA" id="ARBA00022692"/>
    </source>
</evidence>
<feature type="transmembrane region" description="Helical" evidence="9">
    <location>
        <begin position="36"/>
        <end position="55"/>
    </location>
</feature>
<feature type="region of interest" description="Disordered" evidence="8">
    <location>
        <begin position="1"/>
        <end position="26"/>
    </location>
</feature>
<evidence type="ECO:0000313" key="11">
    <source>
        <dbReference type="EMBL" id="MTD16509.1"/>
    </source>
</evidence>
<proteinExistence type="predicted"/>
<keyword evidence="4 9" id="KW-0812">Transmembrane</keyword>
<dbReference type="PANTHER" id="PTHR37820:SF1">
    <property type="entry name" value="CELL DIVISION PROTEIN FTSQ"/>
    <property type="match status" value="1"/>
</dbReference>
<reference evidence="11 12" key="1">
    <citation type="submission" date="2019-11" db="EMBL/GenBank/DDBJ databases">
        <authorList>
            <person name="Jiang L.-Q."/>
        </authorList>
    </citation>
    <scope>NUCLEOTIDE SEQUENCE [LARGE SCALE GENOMIC DNA]</scope>
    <source>
        <strain evidence="11 12">YIM 132087</strain>
    </source>
</reference>
<dbReference type="InterPro" id="IPR013685">
    <property type="entry name" value="POTRA_FtsQ_type"/>
</dbReference>
<keyword evidence="12" id="KW-1185">Reference proteome</keyword>
<evidence type="ECO:0000256" key="6">
    <source>
        <dbReference type="ARBA" id="ARBA00023136"/>
    </source>
</evidence>
<dbReference type="PROSITE" id="PS51779">
    <property type="entry name" value="POTRA"/>
    <property type="match status" value="1"/>
</dbReference>
<dbReference type="GO" id="GO:0051301">
    <property type="term" value="P:cell division"/>
    <property type="evidence" value="ECO:0007669"/>
    <property type="project" value="UniProtKB-KW"/>
</dbReference>
<keyword evidence="7" id="KW-0131">Cell cycle</keyword>
<sequence length="251" mass="26568">MTTTRSPSTRTSARATARTAATTDAEAAPRRRRWPYVLVASILVLVCAGAGYVFFFSPLLGLRTVTVAGADADLTGQIRAAVDLPDGTPLARIDLSQVQDRVEDVPQVAAATVTRAWPDGLVVTVRSRTPVAVTSANGRTWLLDSSGVAYERVATVPAGMVTVNLATPAPGDPATEAALTVIGAMTADFRETVASVTARSAYDLSVTLKDKRVVFWGGTDRSARKMQILPALLERPGKTFDVSDPDLVTVR</sequence>
<evidence type="ECO:0000256" key="3">
    <source>
        <dbReference type="ARBA" id="ARBA00022618"/>
    </source>
</evidence>
<dbReference type="Gene3D" id="3.10.20.310">
    <property type="entry name" value="membrane protein fhac"/>
    <property type="match status" value="1"/>
</dbReference>
<protein>
    <submittedName>
        <fullName evidence="11">FtsQ-type POTRA domain-containing protein</fullName>
    </submittedName>
</protein>
<dbReference type="RefSeq" id="WP_154770468.1">
    <property type="nucleotide sequence ID" value="NZ_WLYK01000009.1"/>
</dbReference>
<evidence type="ECO:0000259" key="10">
    <source>
        <dbReference type="PROSITE" id="PS51779"/>
    </source>
</evidence>
<dbReference type="InterPro" id="IPR005548">
    <property type="entry name" value="Cell_div_FtsQ/DivIB_C"/>
</dbReference>
<comment type="caution">
    <text evidence="11">The sequence shown here is derived from an EMBL/GenBank/DDBJ whole genome shotgun (WGS) entry which is preliminary data.</text>
</comment>
<comment type="subcellular location">
    <subcellularLocation>
        <location evidence="1">Membrane</location>
    </subcellularLocation>
</comment>
<gene>
    <name evidence="11" type="ORF">GIS00_21465</name>
</gene>
<dbReference type="Pfam" id="PF03799">
    <property type="entry name" value="FtsQ_DivIB_C"/>
    <property type="match status" value="1"/>
</dbReference>
<evidence type="ECO:0000256" key="8">
    <source>
        <dbReference type="SAM" id="MobiDB-lite"/>
    </source>
</evidence>
<dbReference type="EMBL" id="WLYK01000009">
    <property type="protein sequence ID" value="MTD16509.1"/>
    <property type="molecule type" value="Genomic_DNA"/>
</dbReference>